<comment type="similarity">
    <text evidence="1">Belongs to the class IV-like SAM-binding methyltransferase superfamily. RNA methyltransferase TrmH family.</text>
</comment>
<evidence type="ECO:0000259" key="4">
    <source>
        <dbReference type="SMART" id="SM00967"/>
    </source>
</evidence>
<dbReference type="InterPro" id="IPR051259">
    <property type="entry name" value="rRNA_Methyltransferase"/>
</dbReference>
<evidence type="ECO:0000313" key="6">
    <source>
        <dbReference type="Proteomes" id="UP000823849"/>
    </source>
</evidence>
<dbReference type="AlphaFoldDB" id="A0A9D2SN07"/>
<protein>
    <submittedName>
        <fullName evidence="5">RNA methyltransferase</fullName>
    </submittedName>
</protein>
<dbReference type="Proteomes" id="UP000823849">
    <property type="component" value="Unassembled WGS sequence"/>
</dbReference>
<name>A0A9D2SN07_9FIRM</name>
<dbReference type="Pfam" id="PF00588">
    <property type="entry name" value="SpoU_methylase"/>
    <property type="match status" value="1"/>
</dbReference>
<evidence type="ECO:0000256" key="1">
    <source>
        <dbReference type="ARBA" id="ARBA00007228"/>
    </source>
</evidence>
<accession>A0A9D2SN07</accession>
<evidence type="ECO:0000313" key="5">
    <source>
        <dbReference type="EMBL" id="HJC14893.1"/>
    </source>
</evidence>
<dbReference type="GO" id="GO:0006396">
    <property type="term" value="P:RNA processing"/>
    <property type="evidence" value="ECO:0007669"/>
    <property type="project" value="InterPro"/>
</dbReference>
<dbReference type="Gene3D" id="3.40.1280.10">
    <property type="match status" value="1"/>
</dbReference>
<evidence type="ECO:0000256" key="2">
    <source>
        <dbReference type="ARBA" id="ARBA00022603"/>
    </source>
</evidence>
<dbReference type="PANTHER" id="PTHR43191:SF2">
    <property type="entry name" value="RRNA METHYLTRANSFERASE 3, MITOCHONDRIAL"/>
    <property type="match status" value="1"/>
</dbReference>
<dbReference type="InterPro" id="IPR029028">
    <property type="entry name" value="Alpha/beta_knot_MTases"/>
</dbReference>
<comment type="caution">
    <text evidence="5">The sequence shown here is derived from an EMBL/GenBank/DDBJ whole genome shotgun (WGS) entry which is preliminary data.</text>
</comment>
<dbReference type="GO" id="GO:0003723">
    <property type="term" value="F:RNA binding"/>
    <property type="evidence" value="ECO:0007669"/>
    <property type="project" value="InterPro"/>
</dbReference>
<dbReference type="InterPro" id="IPR053888">
    <property type="entry name" value="MRM3-like_sub_bind"/>
</dbReference>
<gene>
    <name evidence="5" type="ORF">H9705_03555</name>
</gene>
<keyword evidence="3" id="KW-0808">Transferase</keyword>
<proteinExistence type="inferred from homology"/>
<sequence length="256" mass="28005">MITSSSNQQIKNIVLLNKKAKARREQGLFVAEGRKMFLEAPGEWIEKVFLSESFFEKENEILPDGIQYEVVEDHVFASACDTKTPQGILSLIKIPSYTEEQVTGGENPFLIVLEDLQDPGNVGTILRTAEGAGVTGIVVSRRTADLFQPKTIRATMGSIYRMPILEVDDPAAFLQRLSAHGIQSYAAHLRGKESYRVQDYTGPTAILIGNEGNGLSDALAAAASRLVRIPMEGRVESLNAAIAAAVLMYEVHGQRN</sequence>
<keyword evidence="2 5" id="KW-0489">Methyltransferase</keyword>
<dbReference type="InterPro" id="IPR013123">
    <property type="entry name" value="SpoU_subst-bd"/>
</dbReference>
<dbReference type="Pfam" id="PF22435">
    <property type="entry name" value="MRM3-like_sub_bind"/>
    <property type="match status" value="1"/>
</dbReference>
<dbReference type="GO" id="GO:0005737">
    <property type="term" value="C:cytoplasm"/>
    <property type="evidence" value="ECO:0007669"/>
    <property type="project" value="UniProtKB-ARBA"/>
</dbReference>
<organism evidence="5 6">
    <name type="scientific">Candidatus Fusicatenibacter intestinigallinarum</name>
    <dbReference type="NCBI Taxonomy" id="2838598"/>
    <lineage>
        <taxon>Bacteria</taxon>
        <taxon>Bacillati</taxon>
        <taxon>Bacillota</taxon>
        <taxon>Clostridia</taxon>
        <taxon>Lachnospirales</taxon>
        <taxon>Lachnospiraceae</taxon>
        <taxon>Fusicatenibacter</taxon>
    </lineage>
</organism>
<dbReference type="GO" id="GO:0008173">
    <property type="term" value="F:RNA methyltransferase activity"/>
    <property type="evidence" value="ECO:0007669"/>
    <property type="project" value="InterPro"/>
</dbReference>
<dbReference type="Gene3D" id="3.30.1330.30">
    <property type="match status" value="1"/>
</dbReference>
<dbReference type="SMART" id="SM00967">
    <property type="entry name" value="SpoU_sub_bind"/>
    <property type="match status" value="1"/>
</dbReference>
<dbReference type="InterPro" id="IPR001537">
    <property type="entry name" value="SpoU_MeTrfase"/>
</dbReference>
<evidence type="ECO:0000256" key="3">
    <source>
        <dbReference type="ARBA" id="ARBA00022679"/>
    </source>
</evidence>
<reference evidence="5" key="1">
    <citation type="journal article" date="2021" name="PeerJ">
        <title>Extensive microbial diversity within the chicken gut microbiome revealed by metagenomics and culture.</title>
        <authorList>
            <person name="Gilroy R."/>
            <person name="Ravi A."/>
            <person name="Getino M."/>
            <person name="Pursley I."/>
            <person name="Horton D.L."/>
            <person name="Alikhan N.F."/>
            <person name="Baker D."/>
            <person name="Gharbi K."/>
            <person name="Hall N."/>
            <person name="Watson M."/>
            <person name="Adriaenssens E.M."/>
            <person name="Foster-Nyarko E."/>
            <person name="Jarju S."/>
            <person name="Secka A."/>
            <person name="Antonio M."/>
            <person name="Oren A."/>
            <person name="Chaudhuri R.R."/>
            <person name="La Ragione R."/>
            <person name="Hildebrand F."/>
            <person name="Pallen M.J."/>
        </authorList>
    </citation>
    <scope>NUCLEOTIDE SEQUENCE</scope>
    <source>
        <strain evidence="5">CHK185-5351</strain>
    </source>
</reference>
<dbReference type="SUPFAM" id="SSF55315">
    <property type="entry name" value="L30e-like"/>
    <property type="match status" value="1"/>
</dbReference>
<dbReference type="InterPro" id="IPR029064">
    <property type="entry name" value="Ribosomal_eL30-like_sf"/>
</dbReference>
<dbReference type="GO" id="GO:0032259">
    <property type="term" value="P:methylation"/>
    <property type="evidence" value="ECO:0007669"/>
    <property type="project" value="UniProtKB-KW"/>
</dbReference>
<dbReference type="InterPro" id="IPR029026">
    <property type="entry name" value="tRNA_m1G_MTases_N"/>
</dbReference>
<dbReference type="SUPFAM" id="SSF75217">
    <property type="entry name" value="alpha/beta knot"/>
    <property type="match status" value="1"/>
</dbReference>
<reference evidence="5" key="2">
    <citation type="submission" date="2021-04" db="EMBL/GenBank/DDBJ databases">
        <authorList>
            <person name="Gilroy R."/>
        </authorList>
    </citation>
    <scope>NUCLEOTIDE SEQUENCE</scope>
    <source>
        <strain evidence="5">CHK185-5351</strain>
    </source>
</reference>
<dbReference type="PANTHER" id="PTHR43191">
    <property type="entry name" value="RRNA METHYLTRANSFERASE 3"/>
    <property type="match status" value="1"/>
</dbReference>
<feature type="domain" description="RNA 2-O ribose methyltransferase substrate binding" evidence="4">
    <location>
        <begin position="30"/>
        <end position="98"/>
    </location>
</feature>
<dbReference type="EMBL" id="DWWU01000015">
    <property type="protein sequence ID" value="HJC14893.1"/>
    <property type="molecule type" value="Genomic_DNA"/>
</dbReference>
<dbReference type="CDD" id="cd18095">
    <property type="entry name" value="SpoU-like_rRNA-MTase"/>
    <property type="match status" value="1"/>
</dbReference>